<dbReference type="CDD" id="cd09294">
    <property type="entry name" value="SmpB"/>
    <property type="match status" value="1"/>
</dbReference>
<dbReference type="InterPro" id="IPR000037">
    <property type="entry name" value="SsrA-bd_prot"/>
</dbReference>
<name>A0ABQ4DXB1_9ACTN</name>
<dbReference type="InterPro" id="IPR020081">
    <property type="entry name" value="SsrA-bd_prot_CS"/>
</dbReference>
<dbReference type="Proteomes" id="UP000646749">
    <property type="component" value="Unassembled WGS sequence"/>
</dbReference>
<evidence type="ECO:0000313" key="4">
    <source>
        <dbReference type="EMBL" id="GIG87081.1"/>
    </source>
</evidence>
<reference evidence="4 5" key="1">
    <citation type="submission" date="2021-01" db="EMBL/GenBank/DDBJ databases">
        <title>Whole genome shotgun sequence of Plantactinospora endophytica NBRC 110450.</title>
        <authorList>
            <person name="Komaki H."/>
            <person name="Tamura T."/>
        </authorList>
    </citation>
    <scope>NUCLEOTIDE SEQUENCE [LARGE SCALE GENOMIC DNA]</scope>
    <source>
        <strain evidence="4 5">NBRC 110450</strain>
    </source>
</reference>
<dbReference type="RefSeq" id="WP_203865662.1">
    <property type="nucleotide sequence ID" value="NZ_BONW01000008.1"/>
</dbReference>
<keyword evidence="2 3" id="KW-0694">RNA-binding</keyword>
<keyword evidence="1 3" id="KW-0963">Cytoplasm</keyword>
<dbReference type="HAMAP" id="MF_00023">
    <property type="entry name" value="SmpB"/>
    <property type="match status" value="1"/>
</dbReference>
<dbReference type="PANTHER" id="PTHR30308">
    <property type="entry name" value="TMRNA-BINDING COMPONENT OF TRANS-TRANSLATION TAGGING COMPLEX"/>
    <property type="match status" value="1"/>
</dbReference>
<evidence type="ECO:0000256" key="3">
    <source>
        <dbReference type="HAMAP-Rule" id="MF_00023"/>
    </source>
</evidence>
<sequence>MARPGSGRVEFGEVVASREGERRLIASNKKARHEYAILKTYEAGLVLRGTEVKSLRSGHASLVNAFAQERDGELWLYGLHIAEYAYGTWTNHQPKRMRKLLLRRVEINKILDRIHDPGLTLVPLSLYFADGWAKVELGIARGKRSFDKRQAMAERDANREIARELGRHLKGMPRRPRPTGRS</sequence>
<dbReference type="SUPFAM" id="SSF74982">
    <property type="entry name" value="Small protein B (SmpB)"/>
    <property type="match status" value="1"/>
</dbReference>
<dbReference type="InterPro" id="IPR023620">
    <property type="entry name" value="SmpB"/>
</dbReference>
<dbReference type="PROSITE" id="PS01317">
    <property type="entry name" value="SSRP"/>
    <property type="match status" value="1"/>
</dbReference>
<protein>
    <recommendedName>
        <fullName evidence="3">SsrA-binding protein</fullName>
    </recommendedName>
    <alternativeName>
        <fullName evidence="3">Small protein B</fullName>
    </alternativeName>
</protein>
<dbReference type="EMBL" id="BONW01000008">
    <property type="protein sequence ID" value="GIG87081.1"/>
    <property type="molecule type" value="Genomic_DNA"/>
</dbReference>
<dbReference type="Pfam" id="PF01668">
    <property type="entry name" value="SmpB"/>
    <property type="match status" value="1"/>
</dbReference>
<comment type="function">
    <text evidence="3">Required for rescue of stalled ribosomes mediated by trans-translation. Binds to transfer-messenger RNA (tmRNA), required for stable association of tmRNA with ribosomes. tmRNA and SmpB together mimic tRNA shape, replacing the anticodon stem-loop with SmpB. tmRNA is encoded by the ssrA gene; the 2 termini fold to resemble tRNA(Ala) and it encodes a 'tag peptide', a short internal open reading frame. During trans-translation Ala-aminoacylated tmRNA acts like a tRNA, entering the A-site of stalled ribosomes, displacing the stalled mRNA. The ribosome then switches to translate the ORF on the tmRNA; the nascent peptide is terminated with the 'tag peptide' encoded by the tmRNA and targeted for degradation. The ribosome is freed to recommence translation, which seems to be the essential function of trans-translation.</text>
</comment>
<gene>
    <name evidence="4" type="primary">smpB_2</name>
    <name evidence="3" type="synonym">smpB</name>
    <name evidence="4" type="ORF">Pen02_20170</name>
</gene>
<dbReference type="NCBIfam" id="TIGR00086">
    <property type="entry name" value="smpB"/>
    <property type="match status" value="1"/>
</dbReference>
<evidence type="ECO:0000256" key="2">
    <source>
        <dbReference type="ARBA" id="ARBA00022884"/>
    </source>
</evidence>
<evidence type="ECO:0000313" key="5">
    <source>
        <dbReference type="Proteomes" id="UP000646749"/>
    </source>
</evidence>
<comment type="subcellular location">
    <subcellularLocation>
        <location evidence="3">Cytoplasm</location>
    </subcellularLocation>
    <text evidence="3">The tmRNA-SmpB complex associates with stalled 70S ribosomes.</text>
</comment>
<accession>A0ABQ4DXB1</accession>
<evidence type="ECO:0000256" key="1">
    <source>
        <dbReference type="ARBA" id="ARBA00022490"/>
    </source>
</evidence>
<dbReference type="Gene3D" id="2.40.280.10">
    <property type="match status" value="1"/>
</dbReference>
<comment type="similarity">
    <text evidence="3">Belongs to the SmpB family.</text>
</comment>
<keyword evidence="5" id="KW-1185">Reference proteome</keyword>
<comment type="caution">
    <text evidence="4">The sequence shown here is derived from an EMBL/GenBank/DDBJ whole genome shotgun (WGS) entry which is preliminary data.</text>
</comment>
<dbReference type="PANTHER" id="PTHR30308:SF2">
    <property type="entry name" value="SSRA-BINDING PROTEIN"/>
    <property type="match status" value="1"/>
</dbReference>
<organism evidence="4 5">
    <name type="scientific">Plantactinospora endophytica</name>
    <dbReference type="NCBI Taxonomy" id="673535"/>
    <lineage>
        <taxon>Bacteria</taxon>
        <taxon>Bacillati</taxon>
        <taxon>Actinomycetota</taxon>
        <taxon>Actinomycetes</taxon>
        <taxon>Micromonosporales</taxon>
        <taxon>Micromonosporaceae</taxon>
        <taxon>Plantactinospora</taxon>
    </lineage>
</organism>
<dbReference type="NCBIfam" id="NF003843">
    <property type="entry name" value="PRK05422.1"/>
    <property type="match status" value="1"/>
</dbReference>
<proteinExistence type="inferred from homology"/>